<reference evidence="1" key="1">
    <citation type="journal article" date="2023" name="GigaByte">
        <title>Genome assembly of the bearded iris, Iris pallida Lam.</title>
        <authorList>
            <person name="Bruccoleri R.E."/>
            <person name="Oakeley E.J."/>
            <person name="Faust A.M.E."/>
            <person name="Altorfer M."/>
            <person name="Dessus-Babus S."/>
            <person name="Burckhardt D."/>
            <person name="Oertli M."/>
            <person name="Naumann U."/>
            <person name="Petersen F."/>
            <person name="Wong J."/>
        </authorList>
    </citation>
    <scope>NUCLEOTIDE SEQUENCE</scope>
    <source>
        <strain evidence="1">GSM-AAB239-AS_SAM_17_03QT</strain>
    </source>
</reference>
<dbReference type="Proteomes" id="UP001140949">
    <property type="component" value="Unassembled WGS sequence"/>
</dbReference>
<name>A0AAX6FKJ6_IRIPA</name>
<proteinExistence type="predicted"/>
<gene>
    <name evidence="1" type="ORF">M6B38_415875</name>
</gene>
<dbReference type="EMBL" id="JANAVB010028196">
    <property type="protein sequence ID" value="KAJ6816803.1"/>
    <property type="molecule type" value="Genomic_DNA"/>
</dbReference>
<evidence type="ECO:0000313" key="2">
    <source>
        <dbReference type="Proteomes" id="UP001140949"/>
    </source>
</evidence>
<comment type="caution">
    <text evidence="1">The sequence shown here is derived from an EMBL/GenBank/DDBJ whole genome shotgun (WGS) entry which is preliminary data.</text>
</comment>
<organism evidence="1 2">
    <name type="scientific">Iris pallida</name>
    <name type="common">Sweet iris</name>
    <dbReference type="NCBI Taxonomy" id="29817"/>
    <lineage>
        <taxon>Eukaryota</taxon>
        <taxon>Viridiplantae</taxon>
        <taxon>Streptophyta</taxon>
        <taxon>Embryophyta</taxon>
        <taxon>Tracheophyta</taxon>
        <taxon>Spermatophyta</taxon>
        <taxon>Magnoliopsida</taxon>
        <taxon>Liliopsida</taxon>
        <taxon>Asparagales</taxon>
        <taxon>Iridaceae</taxon>
        <taxon>Iridoideae</taxon>
        <taxon>Irideae</taxon>
        <taxon>Iris</taxon>
    </lineage>
</organism>
<protein>
    <submittedName>
        <fullName evidence="1">NADH dehydrogenase subunit 6 (Plastid)</fullName>
    </submittedName>
</protein>
<sequence length="15" mass="1724">MNITTNIIRTFMAPT</sequence>
<accession>A0AAX6FKJ6</accession>
<evidence type="ECO:0000313" key="1">
    <source>
        <dbReference type="EMBL" id="KAJ6816803.1"/>
    </source>
</evidence>
<reference evidence="1" key="2">
    <citation type="submission" date="2023-04" db="EMBL/GenBank/DDBJ databases">
        <authorList>
            <person name="Bruccoleri R.E."/>
            <person name="Oakeley E.J."/>
            <person name="Faust A.-M."/>
            <person name="Dessus-Babus S."/>
            <person name="Altorfer M."/>
            <person name="Burckhardt D."/>
            <person name="Oertli M."/>
            <person name="Naumann U."/>
            <person name="Petersen F."/>
            <person name="Wong J."/>
        </authorList>
    </citation>
    <scope>NUCLEOTIDE SEQUENCE</scope>
    <source>
        <strain evidence="1">GSM-AAB239-AS_SAM_17_03QT</strain>
        <tissue evidence="1">Leaf</tissue>
    </source>
</reference>
<keyword evidence="2" id="KW-1185">Reference proteome</keyword>